<feature type="transmembrane region" description="Helical" evidence="1">
    <location>
        <begin position="34"/>
        <end position="54"/>
    </location>
</feature>
<accession>A0A443IE13</accession>
<dbReference type="RefSeq" id="WP_128177274.1">
    <property type="nucleotide sequence ID" value="NZ_CP071409.1"/>
</dbReference>
<evidence type="ECO:0000256" key="1">
    <source>
        <dbReference type="SAM" id="Phobius"/>
    </source>
</evidence>
<organism evidence="2 3">
    <name type="scientific">[Pantoea] beijingensis</name>
    <dbReference type="NCBI Taxonomy" id="1324864"/>
    <lineage>
        <taxon>Bacteria</taxon>
        <taxon>Pseudomonadati</taxon>
        <taxon>Pseudomonadota</taxon>
        <taxon>Gammaproteobacteria</taxon>
        <taxon>Enterobacterales</taxon>
        <taxon>Erwiniaceae</taxon>
        <taxon>Erwinia</taxon>
    </lineage>
</organism>
<reference evidence="2 3" key="1">
    <citation type="submission" date="2014-04" db="EMBL/GenBank/DDBJ databases">
        <title>Draft genome sequence of Pantoea beijingensis strain LMG 27579, an emerging pathogen to Pleurotus eryngii with potential industrial application.</title>
        <authorList>
            <person name="Xu F."/>
            <person name="Liu Y."/>
            <person name="Wang S."/>
            <person name="Yin Y."/>
            <person name="Ma Y."/>
            <person name="Zhao S."/>
            <person name="Rong C."/>
        </authorList>
    </citation>
    <scope>NUCLEOTIDE SEQUENCE [LARGE SCALE GENOMIC DNA]</scope>
    <source>
        <strain evidence="2 3">LMG 27579</strain>
    </source>
</reference>
<feature type="transmembrane region" description="Helical" evidence="1">
    <location>
        <begin position="66"/>
        <end position="85"/>
    </location>
</feature>
<protein>
    <submittedName>
        <fullName evidence="2">Membrane protein</fullName>
    </submittedName>
</protein>
<keyword evidence="1" id="KW-0812">Transmembrane</keyword>
<gene>
    <name evidence="2" type="ORF">ED28_09170</name>
</gene>
<keyword evidence="3" id="KW-1185">Reference proteome</keyword>
<dbReference type="EMBL" id="JMEE01000028">
    <property type="protein sequence ID" value="RWR02226.1"/>
    <property type="molecule type" value="Genomic_DNA"/>
</dbReference>
<sequence length="86" mass="9517">MRTLLFLANGFLLAGACRLLVRLFISVYPTVTVVLPALFAVLWFAIALTNMIAGITKAGYGFFEELPIFLLIFLPPAIVLFWPAVK</sequence>
<keyword evidence="1" id="KW-0472">Membrane</keyword>
<evidence type="ECO:0000313" key="2">
    <source>
        <dbReference type="EMBL" id="RWR02226.1"/>
    </source>
</evidence>
<dbReference type="PROSITE" id="PS51257">
    <property type="entry name" value="PROKAR_LIPOPROTEIN"/>
    <property type="match status" value="1"/>
</dbReference>
<proteinExistence type="predicted"/>
<evidence type="ECO:0000313" key="3">
    <source>
        <dbReference type="Proteomes" id="UP000288794"/>
    </source>
</evidence>
<comment type="caution">
    <text evidence="2">The sequence shown here is derived from an EMBL/GenBank/DDBJ whole genome shotgun (WGS) entry which is preliminary data.</text>
</comment>
<dbReference type="Proteomes" id="UP000288794">
    <property type="component" value="Unassembled WGS sequence"/>
</dbReference>
<keyword evidence="1" id="KW-1133">Transmembrane helix</keyword>
<dbReference type="AlphaFoldDB" id="A0A443IE13"/>
<name>A0A443IE13_9GAMM</name>